<keyword evidence="2" id="KW-0131">Cell cycle</keyword>
<dbReference type="EMBL" id="SLXM01000008">
    <property type="protein sequence ID" value="TCP23674.1"/>
    <property type="molecule type" value="Genomic_DNA"/>
</dbReference>
<dbReference type="AlphaFoldDB" id="A0A4R2NQK4"/>
<dbReference type="Proteomes" id="UP000294564">
    <property type="component" value="Unassembled WGS sequence"/>
</dbReference>
<reference evidence="2 3" key="1">
    <citation type="submission" date="2019-03" db="EMBL/GenBank/DDBJ databases">
        <title>Genomic Encyclopedia of Type Strains, Phase IV (KMG-IV): sequencing the most valuable type-strain genomes for metagenomic binning, comparative biology and taxonomic classification.</title>
        <authorList>
            <person name="Goeker M."/>
        </authorList>
    </citation>
    <scope>NUCLEOTIDE SEQUENCE [LARGE SCALE GENOMIC DNA]</scope>
    <source>
        <strain evidence="2 3">DSM 14836</strain>
    </source>
</reference>
<evidence type="ECO:0000313" key="3">
    <source>
        <dbReference type="Proteomes" id="UP000294564"/>
    </source>
</evidence>
<name>A0A4R2NQK4_9FLAO</name>
<evidence type="ECO:0000256" key="1">
    <source>
        <dbReference type="SAM" id="Phobius"/>
    </source>
</evidence>
<keyword evidence="1" id="KW-0812">Transmembrane</keyword>
<keyword evidence="3" id="KW-1185">Reference proteome</keyword>
<gene>
    <name evidence="2" type="ORF">EV195_108144</name>
</gene>
<accession>A0A4R2NQK4</accession>
<comment type="caution">
    <text evidence="2">The sequence shown here is derived from an EMBL/GenBank/DDBJ whole genome shotgun (WGS) entry which is preliminary data.</text>
</comment>
<protein>
    <submittedName>
        <fullName evidence="2">Cell division protein FtsQ</fullName>
    </submittedName>
</protein>
<keyword evidence="1" id="KW-0472">Membrane</keyword>
<evidence type="ECO:0000313" key="2">
    <source>
        <dbReference type="EMBL" id="TCP23674.1"/>
    </source>
</evidence>
<feature type="transmembrane region" description="Helical" evidence="1">
    <location>
        <begin position="6"/>
        <end position="24"/>
    </location>
</feature>
<keyword evidence="2" id="KW-0132">Cell division</keyword>
<dbReference type="GO" id="GO:0051301">
    <property type="term" value="P:cell division"/>
    <property type="evidence" value="ECO:0007669"/>
    <property type="project" value="UniProtKB-KW"/>
</dbReference>
<organism evidence="2 3">
    <name type="scientific">Tenacibaculum skagerrakense</name>
    <dbReference type="NCBI Taxonomy" id="186571"/>
    <lineage>
        <taxon>Bacteria</taxon>
        <taxon>Pseudomonadati</taxon>
        <taxon>Bacteroidota</taxon>
        <taxon>Flavobacteriia</taxon>
        <taxon>Flavobacteriales</taxon>
        <taxon>Flavobacteriaceae</taxon>
        <taxon>Tenacibaculum</taxon>
    </lineage>
</organism>
<sequence>MNRKIVIYPTFVCLLLVLSFLYGFTKKRNLNRKVHSIEIKFEEGDNSFLTHEAVNKLLIQSQVTVKNQPKRIIDLHHLEEQVLANPYVDEAKVFITPGGLIKTHISQKEPIARIISGEEMYYIDDEGFKIPLSENFSARVPLVLGENISSAINEITGLIVFISQDDFLKKEITGIRKSKVNEYVLDVRSGDYKIHFGKYEDVNLKFKKLKAFYNKSLKDKSINQYKIINVKYHNQVVCTKQNQDGKQ</sequence>
<dbReference type="RefSeq" id="WP_243693126.1">
    <property type="nucleotide sequence ID" value="NZ_SLXM01000008.1"/>
</dbReference>
<proteinExistence type="predicted"/>
<keyword evidence="1" id="KW-1133">Transmembrane helix</keyword>